<evidence type="ECO:0000256" key="1">
    <source>
        <dbReference type="SAM" id="SignalP"/>
    </source>
</evidence>
<evidence type="ECO:0000313" key="2">
    <source>
        <dbReference type="EMBL" id="KAB7891292.1"/>
    </source>
</evidence>
<keyword evidence="1" id="KW-0732">Signal</keyword>
<feature type="signal peptide" evidence="1">
    <location>
        <begin position="1"/>
        <end position="21"/>
    </location>
</feature>
<accession>A0A6L4WW48</accession>
<dbReference type="Proteomes" id="UP000472839">
    <property type="component" value="Unassembled WGS sequence"/>
</dbReference>
<comment type="caution">
    <text evidence="2">The sequence shown here is derived from an EMBL/GenBank/DDBJ whole genome shotgun (WGS) entry which is preliminary data.</text>
</comment>
<evidence type="ECO:0000313" key="3">
    <source>
        <dbReference type="Proteomes" id="UP000472839"/>
    </source>
</evidence>
<organism evidence="2 3">
    <name type="scientific">Poseidonibacter ostreae</name>
    <dbReference type="NCBI Taxonomy" id="2654171"/>
    <lineage>
        <taxon>Bacteria</taxon>
        <taxon>Pseudomonadati</taxon>
        <taxon>Campylobacterota</taxon>
        <taxon>Epsilonproteobacteria</taxon>
        <taxon>Campylobacterales</taxon>
        <taxon>Arcobacteraceae</taxon>
        <taxon>Poseidonibacter</taxon>
    </lineage>
</organism>
<dbReference type="RefSeq" id="WP_152279394.1">
    <property type="nucleotide sequence ID" value="NZ_WFKK01000001.1"/>
</dbReference>
<dbReference type="EMBL" id="WFKK01000001">
    <property type="protein sequence ID" value="KAB7891292.1"/>
    <property type="molecule type" value="Genomic_DNA"/>
</dbReference>
<reference evidence="2 3" key="1">
    <citation type="submission" date="2019-10" db="EMBL/GenBank/DDBJ databases">
        <title>Poseidonibacter ostreae sp. nov., isolated from the gut of the Ostrea denselamellosa.</title>
        <authorList>
            <person name="Choi A."/>
        </authorList>
    </citation>
    <scope>NUCLEOTIDE SEQUENCE [LARGE SCALE GENOMIC DNA]</scope>
    <source>
        <strain evidence="2 3">SJOD-M-33</strain>
    </source>
</reference>
<sequence length="230" mass="26139">MKLKRIIFLSSLIGATTFLLASEKSFDASGMLDLYYKKGLKAGASEGYQRGFEQGLELAKKRIRLYAQKIKANENGKYLKEYGGKITNPEIYQIRDGSNISVIVKGCKIEKQLTPDEIIDLELYPMDGDNKKFKYYNVDKNNTSLFDEQNPTVSNSADIFSNDNMGYKKSRPSVNNDKSDYIYLPNSSNLRAKLTNLNYSFAIENDRIKVIYGSIREKDLLLKSLNSSIQ</sequence>
<dbReference type="AlphaFoldDB" id="A0A6L4WW48"/>
<feature type="chain" id="PRO_5026648378" evidence="1">
    <location>
        <begin position="22"/>
        <end position="230"/>
    </location>
</feature>
<protein>
    <submittedName>
        <fullName evidence="2">Uncharacterized protein</fullName>
    </submittedName>
</protein>
<proteinExistence type="predicted"/>
<name>A0A6L4WW48_9BACT</name>
<gene>
    <name evidence="2" type="ORF">GBG19_00215</name>
</gene>